<name>A0AAE6Q969_EHRRU</name>
<feature type="transmembrane region" description="Helical" evidence="10">
    <location>
        <begin position="444"/>
        <end position="463"/>
    </location>
</feature>
<dbReference type="GO" id="GO:0012505">
    <property type="term" value="C:endomembrane system"/>
    <property type="evidence" value="ECO:0007669"/>
    <property type="project" value="UniProtKB-SubCell"/>
</dbReference>
<evidence type="ECO:0000259" key="11">
    <source>
        <dbReference type="Pfam" id="PF00361"/>
    </source>
</evidence>
<evidence type="ECO:0000256" key="2">
    <source>
        <dbReference type="ARBA" id="ARBA00009025"/>
    </source>
</evidence>
<dbReference type="GO" id="GO:0008137">
    <property type="term" value="F:NADH dehydrogenase (ubiquinone) activity"/>
    <property type="evidence" value="ECO:0007669"/>
    <property type="project" value="InterPro"/>
</dbReference>
<dbReference type="PRINTS" id="PR01437">
    <property type="entry name" value="NUOXDRDTASE4"/>
</dbReference>
<dbReference type="GO" id="GO:0042773">
    <property type="term" value="P:ATP synthesis coupled electron transport"/>
    <property type="evidence" value="ECO:0007669"/>
    <property type="project" value="InterPro"/>
</dbReference>
<evidence type="ECO:0000256" key="4">
    <source>
        <dbReference type="ARBA" id="ARBA00022692"/>
    </source>
</evidence>
<accession>A0AAE6Q969</accession>
<comment type="similarity">
    <text evidence="2">Belongs to the complex I subunit 4 family.</text>
</comment>
<dbReference type="NCBIfam" id="TIGR01972">
    <property type="entry name" value="NDH_I_M"/>
    <property type="match status" value="1"/>
</dbReference>
<evidence type="ECO:0000256" key="8">
    <source>
        <dbReference type="ARBA" id="ARBA00032798"/>
    </source>
</evidence>
<dbReference type="InterPro" id="IPR003918">
    <property type="entry name" value="NADH_UbQ_OxRdtase"/>
</dbReference>
<dbReference type="PANTHER" id="PTHR43507">
    <property type="entry name" value="NADH-UBIQUINONE OXIDOREDUCTASE CHAIN 4"/>
    <property type="match status" value="1"/>
</dbReference>
<dbReference type="InterPro" id="IPR010227">
    <property type="entry name" value="NADH_Q_OxRdtase_chainM/4"/>
</dbReference>
<dbReference type="GO" id="GO:0016020">
    <property type="term" value="C:membrane"/>
    <property type="evidence" value="ECO:0007669"/>
    <property type="project" value="UniProtKB-SubCell"/>
</dbReference>
<evidence type="ECO:0000256" key="3">
    <source>
        <dbReference type="ARBA" id="ARBA00019906"/>
    </source>
</evidence>
<evidence type="ECO:0000256" key="1">
    <source>
        <dbReference type="ARBA" id="ARBA00004127"/>
    </source>
</evidence>
<feature type="transmembrane region" description="Helical" evidence="10">
    <location>
        <begin position="233"/>
        <end position="254"/>
    </location>
</feature>
<keyword evidence="4 9" id="KW-0812">Transmembrane</keyword>
<evidence type="ECO:0000256" key="6">
    <source>
        <dbReference type="ARBA" id="ARBA00023136"/>
    </source>
</evidence>
<keyword evidence="6 10" id="KW-0472">Membrane</keyword>
<evidence type="ECO:0000256" key="10">
    <source>
        <dbReference type="SAM" id="Phobius"/>
    </source>
</evidence>
<feature type="transmembrane region" description="Helical" evidence="10">
    <location>
        <begin position="203"/>
        <end position="226"/>
    </location>
</feature>
<keyword evidence="13" id="KW-1185">Reference proteome</keyword>
<dbReference type="GO" id="GO:0015990">
    <property type="term" value="P:electron transport coupled proton transport"/>
    <property type="evidence" value="ECO:0007669"/>
    <property type="project" value="TreeGrafter"/>
</dbReference>
<gene>
    <name evidence="12" type="ORF">EDL80_02685</name>
</gene>
<reference evidence="12 13" key="1">
    <citation type="submission" date="2018-10" db="EMBL/GenBank/DDBJ databases">
        <title>Propagation and draft genome sequences of three atypical Erhlichia ruminantium isolates.</title>
        <authorList>
            <person name="Liebenberg J."/>
            <person name="Steyn H."/>
            <person name="Josemans A."/>
            <person name="Zweygarth E."/>
        </authorList>
    </citation>
    <scope>NUCLEOTIDE SEQUENCE [LARGE SCALE GENOMIC DNA]</scope>
    <source>
        <strain evidence="12 13">Omatjenne</strain>
    </source>
</reference>
<proteinExistence type="inferred from homology"/>
<dbReference type="AlphaFoldDB" id="A0AAE6Q969"/>
<dbReference type="Proteomes" id="UP000422822">
    <property type="component" value="Chromosome"/>
</dbReference>
<dbReference type="PANTHER" id="PTHR43507:SF1">
    <property type="entry name" value="NADH-UBIQUINONE OXIDOREDUCTASE CHAIN 4"/>
    <property type="match status" value="1"/>
</dbReference>
<protein>
    <recommendedName>
        <fullName evidence="3">NADH-quinone oxidoreductase subunit M</fullName>
    </recommendedName>
    <alternativeName>
        <fullName evidence="7">NADH dehydrogenase I subunit M</fullName>
    </alternativeName>
    <alternativeName>
        <fullName evidence="8">NDH-1 subunit M</fullName>
    </alternativeName>
</protein>
<keyword evidence="5 10" id="KW-1133">Transmembrane helix</keyword>
<dbReference type="Pfam" id="PF00361">
    <property type="entry name" value="Proton_antipo_M"/>
    <property type="match status" value="1"/>
</dbReference>
<dbReference type="GO" id="GO:0003954">
    <property type="term" value="F:NADH dehydrogenase activity"/>
    <property type="evidence" value="ECO:0007669"/>
    <property type="project" value="TreeGrafter"/>
</dbReference>
<feature type="domain" description="NADH:quinone oxidoreductase/Mrp antiporter transmembrane" evidence="11">
    <location>
        <begin position="122"/>
        <end position="411"/>
    </location>
</feature>
<feature type="transmembrane region" description="Helical" evidence="10">
    <location>
        <begin position="366"/>
        <end position="387"/>
    </location>
</feature>
<evidence type="ECO:0000313" key="12">
    <source>
        <dbReference type="EMBL" id="QGR03466.1"/>
    </source>
</evidence>
<feature type="transmembrane region" description="Helical" evidence="10">
    <location>
        <begin position="327"/>
        <end position="345"/>
    </location>
</feature>
<feature type="transmembrane region" description="Helical" evidence="10">
    <location>
        <begin position="77"/>
        <end position="95"/>
    </location>
</feature>
<dbReference type="InterPro" id="IPR001750">
    <property type="entry name" value="ND/Mrp_TM"/>
</dbReference>
<feature type="transmembrane region" description="Helical" evidence="10">
    <location>
        <begin position="266"/>
        <end position="289"/>
    </location>
</feature>
<feature type="transmembrane region" description="Helical" evidence="10">
    <location>
        <begin position="102"/>
        <end position="120"/>
    </location>
</feature>
<evidence type="ECO:0000256" key="7">
    <source>
        <dbReference type="ARBA" id="ARBA00031584"/>
    </source>
</evidence>
<evidence type="ECO:0000256" key="9">
    <source>
        <dbReference type="RuleBase" id="RU000320"/>
    </source>
</evidence>
<feature type="transmembrane region" description="Helical" evidence="10">
    <location>
        <begin position="126"/>
        <end position="146"/>
    </location>
</feature>
<dbReference type="RefSeq" id="WP_158406647.1">
    <property type="nucleotide sequence ID" value="NZ_CP033454.1"/>
</dbReference>
<feature type="transmembrane region" description="Helical" evidence="10">
    <location>
        <begin position="296"/>
        <end position="315"/>
    </location>
</feature>
<dbReference type="GO" id="GO:0048039">
    <property type="term" value="F:ubiquinone binding"/>
    <property type="evidence" value="ECO:0007669"/>
    <property type="project" value="TreeGrafter"/>
</dbReference>
<sequence length="486" mass="54433">MLLFMILLPILGSCLLAVNNVDATSLFIKIVSLVCSGAAFIINIIIAVKFDYSYSGYQFICNLLHSFAVGVDGLSLPLVLLTSFLFLLCIVFSIFNMKIDNLRIFIALLLLLEGLTIGVFTSLDIIMFYIFFESVLIPMFFIIGIWGHEDRIYATFKLFLYTLAGSLLFLIAIIYIYYFSDGVSNVEQLSYILPNFLNLEAQKWLWCAFFISFAIKIPVVPFHTWLPNAHVQAPTVGSVLLAGILIKIGTYALLRFSIPMLPEANMYFSNFVMVLSIVGVIYASLISFVQTNIKKFIAYSSIAHMGFVTAGIFSFNEYGMSGAVFQMISHGLISAALFFCIGMLYDRNHTLEISRYGGIAKVMPRFSIMFIFFTMASIALPGTSGFIGEFLSILGVFYYSKIFGALIATGVILGALYMLFLCREIIWGTPNSSLIVCDVNKNELFILVVLATFVLIFGIYPYYILLKSLSPFMEQLSLRNLYFSSI</sequence>
<organism evidence="12 13">
    <name type="scientific">Ehrlichia ruminantium</name>
    <name type="common">heartwater rickettsia</name>
    <name type="synonym">Cowdria ruminantium</name>
    <dbReference type="NCBI Taxonomy" id="779"/>
    <lineage>
        <taxon>Bacteria</taxon>
        <taxon>Pseudomonadati</taxon>
        <taxon>Pseudomonadota</taxon>
        <taxon>Alphaproteobacteria</taxon>
        <taxon>Rickettsiales</taxon>
        <taxon>Anaplasmataceae</taxon>
        <taxon>Ehrlichia</taxon>
    </lineage>
</organism>
<feature type="transmembrane region" description="Helical" evidence="10">
    <location>
        <begin position="27"/>
        <end position="47"/>
    </location>
</feature>
<evidence type="ECO:0000313" key="13">
    <source>
        <dbReference type="Proteomes" id="UP000422822"/>
    </source>
</evidence>
<comment type="subcellular location">
    <subcellularLocation>
        <location evidence="1">Endomembrane system</location>
        <topology evidence="1">Multi-pass membrane protein</topology>
    </subcellularLocation>
    <subcellularLocation>
        <location evidence="9">Membrane</location>
        <topology evidence="9">Multi-pass membrane protein</topology>
    </subcellularLocation>
</comment>
<feature type="transmembrane region" description="Helical" evidence="10">
    <location>
        <begin position="158"/>
        <end position="178"/>
    </location>
</feature>
<dbReference type="EMBL" id="CP033455">
    <property type="protein sequence ID" value="QGR03466.1"/>
    <property type="molecule type" value="Genomic_DNA"/>
</dbReference>
<feature type="transmembrane region" description="Helical" evidence="10">
    <location>
        <begin position="402"/>
        <end position="423"/>
    </location>
</feature>
<evidence type="ECO:0000256" key="5">
    <source>
        <dbReference type="ARBA" id="ARBA00022989"/>
    </source>
</evidence>